<feature type="transmembrane region" description="Helical" evidence="9">
    <location>
        <begin position="316"/>
        <end position="339"/>
    </location>
</feature>
<dbReference type="Gene3D" id="3.30.200.20">
    <property type="entry name" value="Phosphorylase Kinase, domain 1"/>
    <property type="match status" value="1"/>
</dbReference>
<dbReference type="Pfam" id="PF00069">
    <property type="entry name" value="Pkinase"/>
    <property type="match status" value="1"/>
</dbReference>
<dbReference type="InterPro" id="IPR000719">
    <property type="entry name" value="Prot_kinase_dom"/>
</dbReference>
<evidence type="ECO:0000256" key="1">
    <source>
        <dbReference type="ARBA" id="ARBA00012513"/>
    </source>
</evidence>
<keyword evidence="9" id="KW-0472">Membrane</keyword>
<evidence type="ECO:0000256" key="6">
    <source>
        <dbReference type="ARBA" id="ARBA00022840"/>
    </source>
</evidence>
<dbReference type="PROSITE" id="PS00107">
    <property type="entry name" value="PROTEIN_KINASE_ATP"/>
    <property type="match status" value="1"/>
</dbReference>
<dbReference type="PANTHER" id="PTHR43289">
    <property type="entry name" value="MITOGEN-ACTIVATED PROTEIN KINASE KINASE KINASE 20-RELATED"/>
    <property type="match status" value="1"/>
</dbReference>
<keyword evidence="2" id="KW-0723">Serine/threonine-protein kinase</keyword>
<evidence type="ECO:0000313" key="11">
    <source>
        <dbReference type="EMBL" id="MFC6884886.1"/>
    </source>
</evidence>
<dbReference type="EMBL" id="JBHSXS010000031">
    <property type="protein sequence ID" value="MFC6884886.1"/>
    <property type="molecule type" value="Genomic_DNA"/>
</dbReference>
<reference evidence="12" key="1">
    <citation type="journal article" date="2019" name="Int. J. Syst. Evol. Microbiol.">
        <title>The Global Catalogue of Microorganisms (GCM) 10K type strain sequencing project: providing services to taxonomists for standard genome sequencing and annotation.</title>
        <authorList>
            <consortium name="The Broad Institute Genomics Platform"/>
            <consortium name="The Broad Institute Genome Sequencing Center for Infectious Disease"/>
            <person name="Wu L."/>
            <person name="Ma J."/>
        </authorList>
    </citation>
    <scope>NUCLEOTIDE SEQUENCE [LARGE SCALE GENOMIC DNA]</scope>
    <source>
        <strain evidence="12">JCM 3369</strain>
    </source>
</reference>
<dbReference type="SMART" id="SM00220">
    <property type="entry name" value="S_TKc"/>
    <property type="match status" value="1"/>
</dbReference>
<keyword evidence="9" id="KW-0812">Transmembrane</keyword>
<dbReference type="PROSITE" id="PS50011">
    <property type="entry name" value="PROTEIN_KINASE_DOM"/>
    <property type="match status" value="1"/>
</dbReference>
<evidence type="ECO:0000259" key="10">
    <source>
        <dbReference type="PROSITE" id="PS50011"/>
    </source>
</evidence>
<dbReference type="PROSITE" id="PS00108">
    <property type="entry name" value="PROTEIN_KINASE_ST"/>
    <property type="match status" value="1"/>
</dbReference>
<feature type="region of interest" description="Disordered" evidence="8">
    <location>
        <begin position="278"/>
        <end position="311"/>
    </location>
</feature>
<evidence type="ECO:0000256" key="8">
    <source>
        <dbReference type="SAM" id="MobiDB-lite"/>
    </source>
</evidence>
<keyword evidence="5 11" id="KW-0418">Kinase</keyword>
<keyword evidence="3 11" id="KW-0808">Transferase</keyword>
<evidence type="ECO:0000256" key="9">
    <source>
        <dbReference type="SAM" id="Phobius"/>
    </source>
</evidence>
<sequence length="502" mass="52756">MAEDLGRVLAGRYRLAELLGQGGMGAVWRAHDAELDREVAVKEVRLPDGLDQAQRASWIARLDREARAAARLTHPGIITVHDRITGEDGRPWIVMEFVRGRSLDDLLRAEGPLPARRVAELGLQVLDALRATHRAGITHRDIKPANVLLDGDRAILTDFGVAAVEGDATLTRSGALLGTPAFMSPEQIRGEAATPASDLWSLGATLYRAVEGRRPFEGGNPGAVFVAIATEPPLPVSKAGPLEPALTGLLRKDPAERLTADRLHELLTRAAQEPWVPVVPAPAPPPHAETPPSFKRPFPPPVPTGSAPGASGRRRVAVLVTAAALAAAVLIGAGGYAAVRMASDSGHKGKEGGSNGAYSGRLHVPMQLREVRAESPAPCGNARTASSDGRTCYELGGGFAVSAVNEIRMRPADPGQGSPTPLLAVRLTNADTARFVQLTEKAAAAYRRDVNAPAAKVAVVVGDQVVMAPLMMNAIPGGAFDINPGASGKTDLEGLFRRLAGR</sequence>
<comment type="caution">
    <text evidence="11">The sequence shown here is derived from an EMBL/GenBank/DDBJ whole genome shotgun (WGS) entry which is preliminary data.</text>
</comment>
<dbReference type="InterPro" id="IPR017441">
    <property type="entry name" value="Protein_kinase_ATP_BS"/>
</dbReference>
<feature type="compositionally biased region" description="Pro residues" evidence="8">
    <location>
        <begin position="278"/>
        <end position="289"/>
    </location>
</feature>
<dbReference type="Gene3D" id="1.10.510.10">
    <property type="entry name" value="Transferase(Phosphotransferase) domain 1"/>
    <property type="match status" value="1"/>
</dbReference>
<evidence type="ECO:0000313" key="12">
    <source>
        <dbReference type="Proteomes" id="UP001596380"/>
    </source>
</evidence>
<feature type="domain" description="Protein kinase" evidence="10">
    <location>
        <begin position="13"/>
        <end position="276"/>
    </location>
</feature>
<keyword evidence="4 7" id="KW-0547">Nucleotide-binding</keyword>
<evidence type="ECO:0000256" key="7">
    <source>
        <dbReference type="PROSITE-ProRule" id="PRU10141"/>
    </source>
</evidence>
<dbReference type="InterPro" id="IPR011009">
    <property type="entry name" value="Kinase-like_dom_sf"/>
</dbReference>
<keyword evidence="9" id="KW-1133">Transmembrane helix</keyword>
<dbReference type="InterPro" id="IPR008271">
    <property type="entry name" value="Ser/Thr_kinase_AS"/>
</dbReference>
<evidence type="ECO:0000256" key="5">
    <source>
        <dbReference type="ARBA" id="ARBA00022777"/>
    </source>
</evidence>
<dbReference type="RefSeq" id="WP_378063875.1">
    <property type="nucleotide sequence ID" value="NZ_JBHSXS010000031.1"/>
</dbReference>
<name>A0ABW2CWA4_9ACTN</name>
<proteinExistence type="predicted"/>
<dbReference type="CDD" id="cd14014">
    <property type="entry name" value="STKc_PknB_like"/>
    <property type="match status" value="1"/>
</dbReference>
<organism evidence="11 12">
    <name type="scientific">Actinomadura yumaensis</name>
    <dbReference type="NCBI Taxonomy" id="111807"/>
    <lineage>
        <taxon>Bacteria</taxon>
        <taxon>Bacillati</taxon>
        <taxon>Actinomycetota</taxon>
        <taxon>Actinomycetes</taxon>
        <taxon>Streptosporangiales</taxon>
        <taxon>Thermomonosporaceae</taxon>
        <taxon>Actinomadura</taxon>
    </lineage>
</organism>
<dbReference type="EC" id="2.7.11.1" evidence="1"/>
<dbReference type="SUPFAM" id="SSF56112">
    <property type="entry name" value="Protein kinase-like (PK-like)"/>
    <property type="match status" value="1"/>
</dbReference>
<evidence type="ECO:0000256" key="4">
    <source>
        <dbReference type="ARBA" id="ARBA00022741"/>
    </source>
</evidence>
<evidence type="ECO:0000256" key="2">
    <source>
        <dbReference type="ARBA" id="ARBA00022527"/>
    </source>
</evidence>
<evidence type="ECO:0000256" key="3">
    <source>
        <dbReference type="ARBA" id="ARBA00022679"/>
    </source>
</evidence>
<dbReference type="GO" id="GO:0004674">
    <property type="term" value="F:protein serine/threonine kinase activity"/>
    <property type="evidence" value="ECO:0007669"/>
    <property type="project" value="UniProtKB-EC"/>
</dbReference>
<gene>
    <name evidence="11" type="ORF">ACFQKB_34360</name>
</gene>
<accession>A0ABW2CWA4</accession>
<keyword evidence="12" id="KW-1185">Reference proteome</keyword>
<protein>
    <recommendedName>
        <fullName evidence="1">non-specific serine/threonine protein kinase</fullName>
        <ecNumber evidence="1">2.7.11.1</ecNumber>
    </recommendedName>
</protein>
<feature type="binding site" evidence="7">
    <location>
        <position position="42"/>
    </location>
    <ligand>
        <name>ATP</name>
        <dbReference type="ChEBI" id="CHEBI:30616"/>
    </ligand>
</feature>
<keyword evidence="6 7" id="KW-0067">ATP-binding</keyword>
<dbReference type="PANTHER" id="PTHR43289:SF6">
    <property type="entry name" value="SERINE_THREONINE-PROTEIN KINASE NEKL-3"/>
    <property type="match status" value="1"/>
</dbReference>
<dbReference type="Proteomes" id="UP001596380">
    <property type="component" value="Unassembled WGS sequence"/>
</dbReference>